<dbReference type="AlphaFoldDB" id="A0A663DMY8"/>
<dbReference type="InParanoid" id="A0A663DMY8"/>
<sequence>QDRMRSQEINLQQHARLGAGLEATPLQALDQTVGLLSNGLILHVAGLPGFCWLRCPAHAVHSTWLSLLAEYSFTSKPYLDCCSKMFPVNLNFKI</sequence>
<evidence type="ECO:0000313" key="1">
    <source>
        <dbReference type="Ensembl" id="ENSACCP00020001262.1"/>
    </source>
</evidence>
<dbReference type="Ensembl" id="ENSACCT00020001305.1">
    <property type="protein sequence ID" value="ENSACCP00020001262.1"/>
    <property type="gene ID" value="ENSACCG00020000899.1"/>
</dbReference>
<keyword evidence="2" id="KW-1185">Reference proteome</keyword>
<proteinExistence type="predicted"/>
<dbReference type="Proteomes" id="UP000472275">
    <property type="component" value="Chromosome 3"/>
</dbReference>
<reference evidence="1" key="1">
    <citation type="submission" date="2025-08" db="UniProtKB">
        <authorList>
            <consortium name="Ensembl"/>
        </authorList>
    </citation>
    <scope>IDENTIFICATION</scope>
</reference>
<accession>A0A663DMY8</accession>
<name>A0A663DMY8_AQUCH</name>
<evidence type="ECO:0000313" key="2">
    <source>
        <dbReference type="Proteomes" id="UP000472275"/>
    </source>
</evidence>
<organism evidence="1 2">
    <name type="scientific">Aquila chrysaetos chrysaetos</name>
    <dbReference type="NCBI Taxonomy" id="223781"/>
    <lineage>
        <taxon>Eukaryota</taxon>
        <taxon>Metazoa</taxon>
        <taxon>Chordata</taxon>
        <taxon>Craniata</taxon>
        <taxon>Vertebrata</taxon>
        <taxon>Euteleostomi</taxon>
        <taxon>Archelosauria</taxon>
        <taxon>Archosauria</taxon>
        <taxon>Dinosauria</taxon>
        <taxon>Saurischia</taxon>
        <taxon>Theropoda</taxon>
        <taxon>Coelurosauria</taxon>
        <taxon>Aves</taxon>
        <taxon>Neognathae</taxon>
        <taxon>Neoaves</taxon>
        <taxon>Telluraves</taxon>
        <taxon>Accipitrimorphae</taxon>
        <taxon>Accipitriformes</taxon>
        <taxon>Accipitridae</taxon>
        <taxon>Accipitrinae</taxon>
        <taxon>Aquila</taxon>
    </lineage>
</organism>
<reference evidence="1" key="2">
    <citation type="submission" date="2025-09" db="UniProtKB">
        <authorList>
            <consortium name="Ensembl"/>
        </authorList>
    </citation>
    <scope>IDENTIFICATION</scope>
</reference>
<protein>
    <submittedName>
        <fullName evidence="1">Uncharacterized protein</fullName>
    </submittedName>
</protein>